<dbReference type="Proteomes" id="UP000077342">
    <property type="component" value="Unassembled WGS sequence"/>
</dbReference>
<feature type="domain" description="GTPase-associated protein 1 middle" evidence="2">
    <location>
        <begin position="173"/>
        <end position="245"/>
    </location>
</feature>
<dbReference type="AlphaFoldDB" id="A0A164AZY4"/>
<dbReference type="RefSeq" id="WP_075510382.1">
    <property type="nucleotide sequence ID" value="NZ_LWCI01000101.1"/>
</dbReference>
<gene>
    <name evidence="3" type="ORF">A4G28_26305</name>
</gene>
<name>A0A164AZY4_9MYCO</name>
<keyword evidence="4" id="KW-1185">Reference proteome</keyword>
<evidence type="ECO:0000259" key="2">
    <source>
        <dbReference type="Pfam" id="PF20014"/>
    </source>
</evidence>
<feature type="domain" description="GTPase-associated protein 1 N-terminal" evidence="1">
    <location>
        <begin position="6"/>
        <end position="141"/>
    </location>
</feature>
<proteinExistence type="predicted"/>
<dbReference type="EMBL" id="LWCI01000101">
    <property type="protein sequence ID" value="KZS62973.1"/>
    <property type="molecule type" value="Genomic_DNA"/>
</dbReference>
<accession>A0A164AZY4</accession>
<dbReference type="Pfam" id="PF20014">
    <property type="entry name" value="GAP1-M"/>
    <property type="match status" value="1"/>
</dbReference>
<dbReference type="InterPro" id="IPR045402">
    <property type="entry name" value="GAP1-N2"/>
</dbReference>
<evidence type="ECO:0000313" key="4">
    <source>
        <dbReference type="Proteomes" id="UP000077342"/>
    </source>
</evidence>
<reference evidence="4" key="1">
    <citation type="submission" date="2016-04" db="EMBL/GenBank/DDBJ databases">
        <authorList>
            <person name="Strapagiel D."/>
            <person name="Borowka P."/>
            <person name="Marciniak B."/>
            <person name="Bakula Z."/>
            <person name="Van Ingen J."/>
            <person name="Safianowska A."/>
            <person name="Dziadek J."/>
            <person name="Jagielski T."/>
        </authorList>
    </citation>
    <scope>NUCLEOTIDE SEQUENCE [LARGE SCALE GENOMIC DNA]</scope>
    <source>
        <strain evidence="4">1010001458</strain>
    </source>
</reference>
<dbReference type="Pfam" id="PF20013">
    <property type="entry name" value="GAP1-N2"/>
    <property type="match status" value="1"/>
</dbReference>
<evidence type="ECO:0000313" key="3">
    <source>
        <dbReference type="EMBL" id="KZS62973.1"/>
    </source>
</evidence>
<dbReference type="InterPro" id="IPR045401">
    <property type="entry name" value="GAP1-M"/>
</dbReference>
<protein>
    <submittedName>
        <fullName evidence="3">Uncharacterized protein</fullName>
    </submittedName>
</protein>
<sequence>MTARYGQLSYTSFDAIGSAGGWRVKQTSGDLDDAEEALLVSGVQTVLNPVTPIPAFPAAAQLQRIPHRLAYRRINRNTACYWHTVPAGSDHTGRPGNVFVHAMLDREAGKAQGSYRPIELWRSQRWLCPYGGAAVAGAELPAEPPGPGDTVTRRSVVNFAYDASTWRLTTLFGLMDAVAAAIEGGPPVVLGAESDETAAQWIGLISFLMSPGTARSLNFSTFDRADQLEHAVRIGQHLTAIPRDDLPMAPAAAVTIDETHTLSLGEFGGQPHRTAAAQPIEVTAWSAMAQVAILDPDSMRLVLNDIDMFSAGVNDCGLHPAWPMAMSIVTRERFVDAADEARSVITQYSPPGPVIEHAIVQTISDVVRSAAGTGTAEALEAARRMPDGLTAQVADAVYVSRAICDDRWLDRPGPIPLGRTRYHGRAVPAELLVAIPAALRAAGDRGPGRVLRVADILIRLGIDYDLSEVFEEHVLPALRDPRQARRLILELGGRIGVDCRVAVASVMMGQGEPPDQPGGQLDDAVLDWLSDGVTAPSPEQLTEVRPGNQIWTRAALRAARAHRLGPETEQDRQADAWWRRVHGLPSAQLDRIEDRVAERLPTRELILGLVAAADSPEMFELATRVVVDNKDELGVACALVRLYEPQDWVARGYVMTYQRAYTPRWDEAVEAVGPERVHHDFARRLLVLAVVGAIVGTPCPRVCAALLTDLSLQTEVAEQVFDLAETSVISTTAALAVSLLHPAGTDPIEPLLRRLAARIAATFPWDADEVHDVVHMMGQISAATDAASLRRFRAMVLDALHGQSSCLDPMAAPSQWSH</sequence>
<organism evidence="3 4">
    <name type="scientific">Mycobacterium ostraviense</name>
    <dbReference type="NCBI Taxonomy" id="2738409"/>
    <lineage>
        <taxon>Bacteria</taxon>
        <taxon>Bacillati</taxon>
        <taxon>Actinomycetota</taxon>
        <taxon>Actinomycetes</taxon>
        <taxon>Mycobacteriales</taxon>
        <taxon>Mycobacteriaceae</taxon>
        <taxon>Mycobacterium</taxon>
    </lineage>
</organism>
<comment type="caution">
    <text evidence="3">The sequence shown here is derived from an EMBL/GenBank/DDBJ whole genome shotgun (WGS) entry which is preliminary data.</text>
</comment>
<evidence type="ECO:0000259" key="1">
    <source>
        <dbReference type="Pfam" id="PF20013"/>
    </source>
</evidence>